<evidence type="ECO:0000313" key="2">
    <source>
        <dbReference type="Proteomes" id="UP001153954"/>
    </source>
</evidence>
<protein>
    <submittedName>
        <fullName evidence="1">Uncharacterized protein</fullName>
    </submittedName>
</protein>
<organism evidence="1 2">
    <name type="scientific">Euphydryas editha</name>
    <name type="common">Edith's checkerspot</name>
    <dbReference type="NCBI Taxonomy" id="104508"/>
    <lineage>
        <taxon>Eukaryota</taxon>
        <taxon>Metazoa</taxon>
        <taxon>Ecdysozoa</taxon>
        <taxon>Arthropoda</taxon>
        <taxon>Hexapoda</taxon>
        <taxon>Insecta</taxon>
        <taxon>Pterygota</taxon>
        <taxon>Neoptera</taxon>
        <taxon>Endopterygota</taxon>
        <taxon>Lepidoptera</taxon>
        <taxon>Glossata</taxon>
        <taxon>Ditrysia</taxon>
        <taxon>Papilionoidea</taxon>
        <taxon>Nymphalidae</taxon>
        <taxon>Nymphalinae</taxon>
        <taxon>Euphydryas</taxon>
    </lineage>
</organism>
<dbReference type="Proteomes" id="UP001153954">
    <property type="component" value="Unassembled WGS sequence"/>
</dbReference>
<dbReference type="EMBL" id="CAKOGL010000022">
    <property type="protein sequence ID" value="CAH2099548.1"/>
    <property type="molecule type" value="Genomic_DNA"/>
</dbReference>
<evidence type="ECO:0000313" key="1">
    <source>
        <dbReference type="EMBL" id="CAH2099548.1"/>
    </source>
</evidence>
<reference evidence="1" key="1">
    <citation type="submission" date="2022-03" db="EMBL/GenBank/DDBJ databases">
        <authorList>
            <person name="Tunstrom K."/>
        </authorList>
    </citation>
    <scope>NUCLEOTIDE SEQUENCE</scope>
</reference>
<name>A0AAU9UK43_EUPED</name>
<proteinExistence type="predicted"/>
<accession>A0AAU9UK43</accession>
<sequence length="126" mass="14501">MRWLRQWIHAVCQKIRSQEFPGSLTRHKRVKAIDLESDNKYTSHLIELKVEVSRINGTILGLSEVPREDEDTMVLDSGHLFYFCEGVMFFQGGVDFLFHKTLASNVGKVSSISTRVAYLVLKLTER</sequence>
<gene>
    <name evidence="1" type="ORF">EEDITHA_LOCUS14507</name>
</gene>
<keyword evidence="2" id="KW-1185">Reference proteome</keyword>
<dbReference type="AlphaFoldDB" id="A0AAU9UK43"/>
<comment type="caution">
    <text evidence="1">The sequence shown here is derived from an EMBL/GenBank/DDBJ whole genome shotgun (WGS) entry which is preliminary data.</text>
</comment>